<protein>
    <recommendedName>
        <fullName evidence="1">EF-hand domain-containing protein</fullName>
    </recommendedName>
</protein>
<dbReference type="EMBL" id="LSMT01001045">
    <property type="protein sequence ID" value="PFX13186.1"/>
    <property type="molecule type" value="Genomic_DNA"/>
</dbReference>
<evidence type="ECO:0000259" key="1">
    <source>
        <dbReference type="PROSITE" id="PS50222"/>
    </source>
</evidence>
<dbReference type="SUPFAM" id="SSF47473">
    <property type="entry name" value="EF-hand"/>
    <property type="match status" value="1"/>
</dbReference>
<sequence length="337" mass="38914">MIRDRLIEQLGEDPQFTMEMATKMKAQMDEDLGEGKKLEYRSAAGLTVLFDTSGGKVTTEMEEYCQKADSDSKHAKNLFKEVRQIWDEWDIEDDKQNDDQLMFCTFYNGFMAPHFGCFMQAINMDNDGYIDWKEFLFYLKRAMHQYPNIKDVDELLRKTFTMRIIPAMRDEVLGLNGEASQGKNEQHTAIDLANFFIFSYQFRLITQTSGGSVPDTKTIPVGLRKMQEQGLINPIIEIDLATESIDWEKFTTEDVCQLLTERFKWSRAYLSPDAKILVNLRDFPDAMVYEMERLFTVVDYLASRPAAERPFAIMFEEPTGKFLPEEVGAWTAGKPGS</sequence>
<keyword evidence="3" id="KW-1185">Reference proteome</keyword>
<dbReference type="InterPro" id="IPR011992">
    <property type="entry name" value="EF-hand-dom_pair"/>
</dbReference>
<reference evidence="3" key="1">
    <citation type="journal article" date="2017" name="bioRxiv">
        <title>Comparative analysis of the genomes of Stylophora pistillata and Acropora digitifera provides evidence for extensive differences between species of corals.</title>
        <authorList>
            <person name="Voolstra C.R."/>
            <person name="Li Y."/>
            <person name="Liew Y.J."/>
            <person name="Baumgarten S."/>
            <person name="Zoccola D."/>
            <person name="Flot J.-F."/>
            <person name="Tambutte S."/>
            <person name="Allemand D."/>
            <person name="Aranda M."/>
        </authorList>
    </citation>
    <scope>NUCLEOTIDE SEQUENCE [LARGE SCALE GENOMIC DNA]</scope>
</reference>
<comment type="caution">
    <text evidence="2">The sequence shown here is derived from an EMBL/GenBank/DDBJ whole genome shotgun (WGS) entry which is preliminary data.</text>
</comment>
<dbReference type="PROSITE" id="PS50222">
    <property type="entry name" value="EF_HAND_2"/>
    <property type="match status" value="1"/>
</dbReference>
<dbReference type="InterPro" id="IPR002048">
    <property type="entry name" value="EF_hand_dom"/>
</dbReference>
<gene>
    <name evidence="2" type="ORF">AWC38_SpisGene22754</name>
</gene>
<evidence type="ECO:0000313" key="3">
    <source>
        <dbReference type="Proteomes" id="UP000225706"/>
    </source>
</evidence>
<dbReference type="GO" id="GO:0005509">
    <property type="term" value="F:calcium ion binding"/>
    <property type="evidence" value="ECO:0007669"/>
    <property type="project" value="InterPro"/>
</dbReference>
<name>A0A2B4R7P8_STYPI</name>
<dbReference type="Proteomes" id="UP000225706">
    <property type="component" value="Unassembled WGS sequence"/>
</dbReference>
<dbReference type="OrthoDB" id="5952569at2759"/>
<evidence type="ECO:0000313" key="2">
    <source>
        <dbReference type="EMBL" id="PFX13186.1"/>
    </source>
</evidence>
<dbReference type="AlphaFoldDB" id="A0A2B4R7P8"/>
<feature type="domain" description="EF-hand" evidence="1">
    <location>
        <begin position="110"/>
        <end position="145"/>
    </location>
</feature>
<accession>A0A2B4R7P8</accession>
<proteinExistence type="predicted"/>
<organism evidence="2 3">
    <name type="scientific">Stylophora pistillata</name>
    <name type="common">Smooth cauliflower coral</name>
    <dbReference type="NCBI Taxonomy" id="50429"/>
    <lineage>
        <taxon>Eukaryota</taxon>
        <taxon>Metazoa</taxon>
        <taxon>Cnidaria</taxon>
        <taxon>Anthozoa</taxon>
        <taxon>Hexacorallia</taxon>
        <taxon>Scleractinia</taxon>
        <taxon>Astrocoeniina</taxon>
        <taxon>Pocilloporidae</taxon>
        <taxon>Stylophora</taxon>
    </lineage>
</organism>